<sequence length="348" mass="36538">MGNKMTTGAFRIGFIATLGGLVAFALGFAFVQLSTVVICIMASLFLALGLDPLVRWLTRRHIPRGWSIVIVFVLVIAFAVAVFFLVIPAVVDQTTELISSLPDTVKAATQSTWFTDIFGSSVDTQKLVQDLDNYLTDPGNLAALGGGVLKVGLALINGISAGILVLVLTLFFLGSLEAVKNSFYVLVPMSKREGVVAISEQIVRSIGKYVSGQVILAATNGVFGFIAMMIIGVPYAGALAVVAFLLALIPLVGTVISAILITLFALTVSPVTAIAIGIYFLVYMQVEAYVFSPRIMNKAVDVPGILVVIGALVGGTLLGVLGALIAVPVVASMLIIIKQVVVPRQALS</sequence>
<dbReference type="STRING" id="381665.SAMN05216554_4246"/>
<feature type="transmembrane region" description="Helical" evidence="8">
    <location>
        <begin position="66"/>
        <end position="91"/>
    </location>
</feature>
<organism evidence="9 10">
    <name type="scientific">Herbiconiux ginsengi</name>
    <dbReference type="NCBI Taxonomy" id="381665"/>
    <lineage>
        <taxon>Bacteria</taxon>
        <taxon>Bacillati</taxon>
        <taxon>Actinomycetota</taxon>
        <taxon>Actinomycetes</taxon>
        <taxon>Micrococcales</taxon>
        <taxon>Microbacteriaceae</taxon>
        <taxon>Herbiconiux</taxon>
    </lineage>
</organism>
<feature type="transmembrane region" description="Helical" evidence="8">
    <location>
        <begin position="214"/>
        <end position="236"/>
    </location>
</feature>
<keyword evidence="7 8" id="KW-0472">Membrane</keyword>
<feature type="transmembrane region" description="Helical" evidence="8">
    <location>
        <begin position="151"/>
        <end position="173"/>
    </location>
</feature>
<comment type="similarity">
    <text evidence="2">Belongs to the autoinducer-2 exporter (AI-2E) (TC 2.A.86) family.</text>
</comment>
<feature type="transmembrane region" description="Helical" evidence="8">
    <location>
        <begin position="304"/>
        <end position="337"/>
    </location>
</feature>
<evidence type="ECO:0000256" key="3">
    <source>
        <dbReference type="ARBA" id="ARBA00022448"/>
    </source>
</evidence>
<protein>
    <submittedName>
        <fullName evidence="9">Predicted PurR-regulated permease PerM</fullName>
    </submittedName>
</protein>
<keyword evidence="5 8" id="KW-0812">Transmembrane</keyword>
<evidence type="ECO:0000256" key="4">
    <source>
        <dbReference type="ARBA" id="ARBA00022475"/>
    </source>
</evidence>
<evidence type="ECO:0000256" key="8">
    <source>
        <dbReference type="SAM" id="Phobius"/>
    </source>
</evidence>
<keyword evidence="6 8" id="KW-1133">Transmembrane helix</keyword>
<evidence type="ECO:0000256" key="6">
    <source>
        <dbReference type="ARBA" id="ARBA00022989"/>
    </source>
</evidence>
<dbReference type="OrthoDB" id="4016357at2"/>
<evidence type="ECO:0000256" key="7">
    <source>
        <dbReference type="ARBA" id="ARBA00023136"/>
    </source>
</evidence>
<feature type="transmembrane region" description="Helical" evidence="8">
    <location>
        <begin position="242"/>
        <end position="266"/>
    </location>
</feature>
<evidence type="ECO:0000313" key="9">
    <source>
        <dbReference type="EMBL" id="SDZ50311.1"/>
    </source>
</evidence>
<name>A0A1H3TKI0_9MICO</name>
<evidence type="ECO:0000256" key="2">
    <source>
        <dbReference type="ARBA" id="ARBA00009773"/>
    </source>
</evidence>
<dbReference type="GO" id="GO:0005886">
    <property type="term" value="C:plasma membrane"/>
    <property type="evidence" value="ECO:0007669"/>
    <property type="project" value="UniProtKB-SubCell"/>
</dbReference>
<dbReference type="PANTHER" id="PTHR21716">
    <property type="entry name" value="TRANSMEMBRANE PROTEIN"/>
    <property type="match status" value="1"/>
</dbReference>
<dbReference type="Pfam" id="PF01594">
    <property type="entry name" value="AI-2E_transport"/>
    <property type="match status" value="1"/>
</dbReference>
<dbReference type="GO" id="GO:0055085">
    <property type="term" value="P:transmembrane transport"/>
    <property type="evidence" value="ECO:0007669"/>
    <property type="project" value="TreeGrafter"/>
</dbReference>
<feature type="transmembrane region" description="Helical" evidence="8">
    <location>
        <begin position="12"/>
        <end position="29"/>
    </location>
</feature>
<keyword evidence="4" id="KW-1003">Cell membrane</keyword>
<feature type="transmembrane region" description="Helical" evidence="8">
    <location>
        <begin position="273"/>
        <end position="292"/>
    </location>
</feature>
<keyword evidence="3" id="KW-0813">Transport</keyword>
<evidence type="ECO:0000313" key="10">
    <source>
        <dbReference type="Proteomes" id="UP000198891"/>
    </source>
</evidence>
<comment type="subcellular location">
    <subcellularLocation>
        <location evidence="1">Cell membrane</location>
        <topology evidence="1">Multi-pass membrane protein</topology>
    </subcellularLocation>
</comment>
<dbReference type="AlphaFoldDB" id="A0A1H3TKI0"/>
<feature type="transmembrane region" description="Helical" evidence="8">
    <location>
        <begin position="35"/>
        <end position="54"/>
    </location>
</feature>
<dbReference type="Proteomes" id="UP000198891">
    <property type="component" value="Unassembled WGS sequence"/>
</dbReference>
<dbReference type="RefSeq" id="WP_092557613.1">
    <property type="nucleotide sequence ID" value="NZ_FNPZ01000006.1"/>
</dbReference>
<reference evidence="9 10" key="1">
    <citation type="submission" date="2016-10" db="EMBL/GenBank/DDBJ databases">
        <authorList>
            <person name="de Groot N.N."/>
        </authorList>
    </citation>
    <scope>NUCLEOTIDE SEQUENCE [LARGE SCALE GENOMIC DNA]</scope>
    <source>
        <strain evidence="9 10">CGMCC 4.3491</strain>
    </source>
</reference>
<keyword evidence="10" id="KW-1185">Reference proteome</keyword>
<dbReference type="InterPro" id="IPR002549">
    <property type="entry name" value="AI-2E-like"/>
</dbReference>
<gene>
    <name evidence="9" type="ORF">SAMN05216554_4246</name>
</gene>
<dbReference type="PANTHER" id="PTHR21716:SF53">
    <property type="entry name" value="PERMEASE PERM-RELATED"/>
    <property type="match status" value="1"/>
</dbReference>
<proteinExistence type="inferred from homology"/>
<evidence type="ECO:0000256" key="1">
    <source>
        <dbReference type="ARBA" id="ARBA00004651"/>
    </source>
</evidence>
<dbReference type="EMBL" id="FNPZ01000006">
    <property type="protein sequence ID" value="SDZ50311.1"/>
    <property type="molecule type" value="Genomic_DNA"/>
</dbReference>
<accession>A0A1H3TKI0</accession>
<evidence type="ECO:0000256" key="5">
    <source>
        <dbReference type="ARBA" id="ARBA00022692"/>
    </source>
</evidence>